<keyword evidence="2 9" id="KW-0436">Ligase</keyword>
<keyword evidence="8 9" id="KW-0030">Aminoacyl-tRNA synthetase</keyword>
<comment type="cofactor">
    <cofactor evidence="9">
        <name>Zn(2+)</name>
        <dbReference type="ChEBI" id="CHEBI:29105"/>
    </cofactor>
    <text evidence="9">Binds 1 zinc ion per subunit.</text>
</comment>
<sequence length="476" mass="55106">MADIYFTNSLSGKKEKFEAIKPPCVGIYTCGPTVYDYPTIGNWRTYILSDLIVRILKYNGYQIDYVMNFTDVGHLTGDNSGDADTGEDRLEKAAKRERKTAWDVANYYIKDFKESFAKLNLTPPKIFCRATEHIGEQIVLIKKLEEKGLTYKIDDGIYFDVSRYEKLGNQYGELSTLDKIKAGARVETNPQKKDPRDFALWKFSSKDKKRDMEWDSPWGIGFPGWHLECSAMSMKYLGERFDIHIGGEDLRSTHHPNEIAQSEGATEKKPFVKYWIHGAFLLVDGKRMGKSVGNAYNLHDIEEKKFNSLDLRYFYLTGHYRKQINFTREALNSAKTALLKLRELLKGYKKEDRRTTLSQEKLDKTNQFRIQFDKAISDDLNMPQALSTIWEVVKSNIPDYDKYDLVESFDEVLGLNLNKISDTEYSVSSEAKELVNQRVKLREMGKFDEADEIRKEIEKLGYRIEDTDKGPKIKLV</sequence>
<dbReference type="GO" id="GO:0006423">
    <property type="term" value="P:cysteinyl-tRNA aminoacylation"/>
    <property type="evidence" value="ECO:0007669"/>
    <property type="project" value="UniProtKB-UniRule"/>
</dbReference>
<reference evidence="11 12" key="1">
    <citation type="journal article" date="2016" name="Nat. Commun.">
        <title>Thousands of microbial genomes shed light on interconnected biogeochemical processes in an aquifer system.</title>
        <authorList>
            <person name="Anantharaman K."/>
            <person name="Brown C.T."/>
            <person name="Hug L.A."/>
            <person name="Sharon I."/>
            <person name="Castelle C.J."/>
            <person name="Probst A.J."/>
            <person name="Thomas B.C."/>
            <person name="Singh A."/>
            <person name="Wilkins M.J."/>
            <person name="Karaoz U."/>
            <person name="Brodie E.L."/>
            <person name="Williams K.H."/>
            <person name="Hubbard S.S."/>
            <person name="Banfield J.F."/>
        </authorList>
    </citation>
    <scope>NUCLEOTIDE SEQUENCE [LARGE SCALE GENOMIC DNA]</scope>
</reference>
<proteinExistence type="inferred from homology"/>
<evidence type="ECO:0000256" key="1">
    <source>
        <dbReference type="ARBA" id="ARBA00011245"/>
    </source>
</evidence>
<name>A0A1F7YGW9_9BACT</name>
<comment type="caution">
    <text evidence="9">Lacks conserved residue(s) required for the propagation of feature annotation.</text>
</comment>
<feature type="binding site" evidence="9">
    <location>
        <position position="30"/>
    </location>
    <ligand>
        <name>Zn(2+)</name>
        <dbReference type="ChEBI" id="CHEBI:29105"/>
    </ligand>
</feature>
<dbReference type="Pfam" id="PF01406">
    <property type="entry name" value="tRNA-synt_1e"/>
    <property type="match status" value="1"/>
</dbReference>
<dbReference type="Gene3D" id="3.40.50.620">
    <property type="entry name" value="HUPs"/>
    <property type="match status" value="1"/>
</dbReference>
<feature type="binding site" evidence="9">
    <location>
        <position position="229"/>
    </location>
    <ligand>
        <name>Zn(2+)</name>
        <dbReference type="ChEBI" id="CHEBI:29105"/>
    </ligand>
</feature>
<evidence type="ECO:0000256" key="3">
    <source>
        <dbReference type="ARBA" id="ARBA00022723"/>
    </source>
</evidence>
<comment type="subunit">
    <text evidence="1 9">Monomer.</text>
</comment>
<dbReference type="PRINTS" id="PR00983">
    <property type="entry name" value="TRNASYNTHCYS"/>
</dbReference>
<evidence type="ECO:0000256" key="6">
    <source>
        <dbReference type="ARBA" id="ARBA00022840"/>
    </source>
</evidence>
<dbReference type="Gene3D" id="1.20.120.1910">
    <property type="entry name" value="Cysteine-tRNA ligase, C-terminal anti-codon recognition domain"/>
    <property type="match status" value="1"/>
</dbReference>
<evidence type="ECO:0000313" key="12">
    <source>
        <dbReference type="Proteomes" id="UP000178851"/>
    </source>
</evidence>
<dbReference type="EMBL" id="MGGI01000016">
    <property type="protein sequence ID" value="OGM26109.1"/>
    <property type="molecule type" value="Genomic_DNA"/>
</dbReference>
<evidence type="ECO:0000256" key="9">
    <source>
        <dbReference type="HAMAP-Rule" id="MF_00041"/>
    </source>
</evidence>
<dbReference type="InterPro" id="IPR032678">
    <property type="entry name" value="tRNA-synt_1_cat_dom"/>
</dbReference>
<dbReference type="Proteomes" id="UP000178851">
    <property type="component" value="Unassembled WGS sequence"/>
</dbReference>
<dbReference type="HAMAP" id="MF_00041">
    <property type="entry name" value="Cys_tRNA_synth"/>
    <property type="match status" value="1"/>
</dbReference>
<comment type="catalytic activity">
    <reaction evidence="9">
        <text>tRNA(Cys) + L-cysteine + ATP = L-cysteinyl-tRNA(Cys) + AMP + diphosphate</text>
        <dbReference type="Rhea" id="RHEA:17773"/>
        <dbReference type="Rhea" id="RHEA-COMP:9661"/>
        <dbReference type="Rhea" id="RHEA-COMP:9679"/>
        <dbReference type="ChEBI" id="CHEBI:30616"/>
        <dbReference type="ChEBI" id="CHEBI:33019"/>
        <dbReference type="ChEBI" id="CHEBI:35235"/>
        <dbReference type="ChEBI" id="CHEBI:78442"/>
        <dbReference type="ChEBI" id="CHEBI:78517"/>
        <dbReference type="ChEBI" id="CHEBI:456215"/>
        <dbReference type="EC" id="6.1.1.16"/>
    </reaction>
</comment>
<dbReference type="SUPFAM" id="SSF52374">
    <property type="entry name" value="Nucleotidylyl transferase"/>
    <property type="match status" value="1"/>
</dbReference>
<gene>
    <name evidence="9" type="primary">cysS</name>
    <name evidence="11" type="ORF">A2627_03650</name>
</gene>
<evidence type="ECO:0000313" key="11">
    <source>
        <dbReference type="EMBL" id="OGM26109.1"/>
    </source>
</evidence>
<evidence type="ECO:0000256" key="4">
    <source>
        <dbReference type="ARBA" id="ARBA00022741"/>
    </source>
</evidence>
<keyword evidence="4 9" id="KW-0547">Nucleotide-binding</keyword>
<dbReference type="CDD" id="cd00672">
    <property type="entry name" value="CysRS_core"/>
    <property type="match status" value="1"/>
</dbReference>
<feature type="short sequence motif" description="'KMSKS' region" evidence="9">
    <location>
        <begin position="287"/>
        <end position="291"/>
    </location>
</feature>
<keyword evidence="7 9" id="KW-0648">Protein biosynthesis</keyword>
<protein>
    <recommendedName>
        <fullName evidence="9">Cysteine--tRNA ligase</fullName>
        <ecNumber evidence="9">6.1.1.16</ecNumber>
    </recommendedName>
    <alternativeName>
        <fullName evidence="9">Cysteinyl-tRNA synthetase</fullName>
        <shortName evidence="9">CysRS</shortName>
    </alternativeName>
</protein>
<feature type="binding site" evidence="9">
    <location>
        <position position="290"/>
    </location>
    <ligand>
        <name>ATP</name>
        <dbReference type="ChEBI" id="CHEBI:30616"/>
    </ligand>
</feature>
<comment type="caution">
    <text evidence="11">The sequence shown here is derived from an EMBL/GenBank/DDBJ whole genome shotgun (WGS) entry which is preliminary data.</text>
</comment>
<evidence type="ECO:0000256" key="8">
    <source>
        <dbReference type="ARBA" id="ARBA00023146"/>
    </source>
</evidence>
<evidence type="ECO:0000256" key="7">
    <source>
        <dbReference type="ARBA" id="ARBA00022917"/>
    </source>
</evidence>
<comment type="subcellular location">
    <subcellularLocation>
        <location evidence="9">Cytoplasm</location>
    </subcellularLocation>
</comment>
<keyword evidence="3 9" id="KW-0479">Metal-binding</keyword>
<dbReference type="GO" id="GO:0004817">
    <property type="term" value="F:cysteine-tRNA ligase activity"/>
    <property type="evidence" value="ECO:0007669"/>
    <property type="project" value="UniProtKB-UniRule"/>
</dbReference>
<feature type="binding site" evidence="9">
    <location>
        <position position="254"/>
    </location>
    <ligand>
        <name>Zn(2+)</name>
        <dbReference type="ChEBI" id="CHEBI:29105"/>
    </ligand>
</feature>
<feature type="binding site" evidence="9">
    <location>
        <position position="258"/>
    </location>
    <ligand>
        <name>Zn(2+)</name>
        <dbReference type="ChEBI" id="CHEBI:29105"/>
    </ligand>
</feature>
<dbReference type="NCBIfam" id="TIGR00435">
    <property type="entry name" value="cysS"/>
    <property type="match status" value="1"/>
</dbReference>
<dbReference type="InterPro" id="IPR015803">
    <property type="entry name" value="Cys-tRNA-ligase"/>
</dbReference>
<evidence type="ECO:0000256" key="2">
    <source>
        <dbReference type="ARBA" id="ARBA00022598"/>
    </source>
</evidence>
<dbReference type="GO" id="GO:0008270">
    <property type="term" value="F:zinc ion binding"/>
    <property type="evidence" value="ECO:0007669"/>
    <property type="project" value="UniProtKB-UniRule"/>
</dbReference>
<evidence type="ECO:0000256" key="5">
    <source>
        <dbReference type="ARBA" id="ARBA00022833"/>
    </source>
</evidence>
<dbReference type="EC" id="6.1.1.16" evidence="9"/>
<dbReference type="SUPFAM" id="SSF47323">
    <property type="entry name" value="Anticodon-binding domain of a subclass of class I aminoacyl-tRNA synthetases"/>
    <property type="match status" value="1"/>
</dbReference>
<dbReference type="PANTHER" id="PTHR10890">
    <property type="entry name" value="CYSTEINYL-TRNA SYNTHETASE"/>
    <property type="match status" value="1"/>
</dbReference>
<accession>A0A1F7YGW9</accession>
<dbReference type="InterPro" id="IPR009080">
    <property type="entry name" value="tRNAsynth_Ia_anticodon-bd"/>
</dbReference>
<keyword evidence="9" id="KW-0963">Cytoplasm</keyword>
<comment type="similarity">
    <text evidence="9">Belongs to the class-I aminoacyl-tRNA synthetase family.</text>
</comment>
<dbReference type="InterPro" id="IPR014729">
    <property type="entry name" value="Rossmann-like_a/b/a_fold"/>
</dbReference>
<dbReference type="GO" id="GO:0005524">
    <property type="term" value="F:ATP binding"/>
    <property type="evidence" value="ECO:0007669"/>
    <property type="project" value="UniProtKB-UniRule"/>
</dbReference>
<keyword evidence="6 9" id="KW-0067">ATP-binding</keyword>
<dbReference type="PANTHER" id="PTHR10890:SF3">
    <property type="entry name" value="CYSTEINE--TRNA LIGASE, CYTOPLASMIC"/>
    <property type="match status" value="1"/>
</dbReference>
<keyword evidence="5 9" id="KW-0862">Zinc</keyword>
<organism evidence="11 12">
    <name type="scientific">Candidatus Woesebacteria bacterium RIFCSPHIGHO2_01_FULL_39_28</name>
    <dbReference type="NCBI Taxonomy" id="1802496"/>
    <lineage>
        <taxon>Bacteria</taxon>
        <taxon>Candidatus Woeseibacteriota</taxon>
    </lineage>
</organism>
<feature type="domain" description="tRNA synthetases class I catalytic" evidence="10">
    <location>
        <begin position="18"/>
        <end position="335"/>
    </location>
</feature>
<dbReference type="AlphaFoldDB" id="A0A1F7YGW9"/>
<dbReference type="InterPro" id="IPR024909">
    <property type="entry name" value="Cys-tRNA/MSH_ligase"/>
</dbReference>
<dbReference type="GO" id="GO:0005829">
    <property type="term" value="C:cytosol"/>
    <property type="evidence" value="ECO:0007669"/>
    <property type="project" value="TreeGrafter"/>
</dbReference>
<evidence type="ECO:0000259" key="10">
    <source>
        <dbReference type="Pfam" id="PF01406"/>
    </source>
</evidence>